<dbReference type="AlphaFoldDB" id="A0AAV2R0D7"/>
<comment type="catalytic activity">
    <reaction evidence="10">
        <text>L-tyrosyl-[protein] + ATP = O-phospho-L-tyrosyl-[protein] + ADP + H(+)</text>
        <dbReference type="Rhea" id="RHEA:10596"/>
        <dbReference type="Rhea" id="RHEA-COMP:10136"/>
        <dbReference type="Rhea" id="RHEA-COMP:20101"/>
        <dbReference type="ChEBI" id="CHEBI:15378"/>
        <dbReference type="ChEBI" id="CHEBI:30616"/>
        <dbReference type="ChEBI" id="CHEBI:46858"/>
        <dbReference type="ChEBI" id="CHEBI:61978"/>
        <dbReference type="ChEBI" id="CHEBI:456216"/>
        <dbReference type="EC" id="2.7.10.1"/>
    </reaction>
</comment>
<evidence type="ECO:0000256" key="7">
    <source>
        <dbReference type="ARBA" id="ARBA00023170"/>
    </source>
</evidence>
<dbReference type="InterPro" id="IPR013151">
    <property type="entry name" value="Immunoglobulin_dom"/>
</dbReference>
<evidence type="ECO:0000313" key="19">
    <source>
        <dbReference type="Proteomes" id="UP001497623"/>
    </source>
</evidence>
<keyword evidence="11 12" id="KW-0547">Nucleotide-binding</keyword>
<evidence type="ECO:0000256" key="4">
    <source>
        <dbReference type="ARBA" id="ARBA00022989"/>
    </source>
</evidence>
<feature type="transmembrane region" description="Helical" evidence="14">
    <location>
        <begin position="646"/>
        <end position="666"/>
    </location>
</feature>
<dbReference type="InterPro" id="IPR036179">
    <property type="entry name" value="Ig-like_dom_sf"/>
</dbReference>
<keyword evidence="7" id="KW-0675">Receptor</keyword>
<dbReference type="InterPro" id="IPR001245">
    <property type="entry name" value="Ser-Thr/Tyr_kinase_cat_dom"/>
</dbReference>
<gene>
    <name evidence="18" type="ORF">MNOR_LOCUS18503</name>
</gene>
<keyword evidence="5 14" id="KW-0472">Membrane</keyword>
<evidence type="ECO:0000256" key="9">
    <source>
        <dbReference type="ARBA" id="ARBA00023319"/>
    </source>
</evidence>
<feature type="binding site" evidence="11">
    <location>
        <begin position="728"/>
        <end position="735"/>
    </location>
    <ligand>
        <name>ATP</name>
        <dbReference type="ChEBI" id="CHEBI:30616"/>
    </ligand>
</feature>
<feature type="domain" description="Ig-like" evidence="17">
    <location>
        <begin position="35"/>
        <end position="110"/>
    </location>
</feature>
<evidence type="ECO:0000256" key="8">
    <source>
        <dbReference type="ARBA" id="ARBA00023180"/>
    </source>
</evidence>
<dbReference type="FunFam" id="2.60.40.10:FF:000032">
    <property type="entry name" value="palladin isoform X1"/>
    <property type="match status" value="1"/>
</dbReference>
<dbReference type="Pfam" id="PF07714">
    <property type="entry name" value="PK_Tyr_Ser-Thr"/>
    <property type="match status" value="1"/>
</dbReference>
<dbReference type="PIRSF" id="PIRSF000615">
    <property type="entry name" value="TyrPK_CSF1-R"/>
    <property type="match status" value="1"/>
</dbReference>
<accession>A0AAV2R0D7</accession>
<evidence type="ECO:0000259" key="17">
    <source>
        <dbReference type="PROSITE" id="PS50835"/>
    </source>
</evidence>
<feature type="domain" description="Protein kinase" evidence="16">
    <location>
        <begin position="721"/>
        <end position="980"/>
    </location>
</feature>
<evidence type="ECO:0000259" key="16">
    <source>
        <dbReference type="PROSITE" id="PS50011"/>
    </source>
</evidence>
<feature type="domain" description="Ig-like" evidence="17">
    <location>
        <begin position="432"/>
        <end position="527"/>
    </location>
</feature>
<feature type="domain" description="Ig-like" evidence="17">
    <location>
        <begin position="550"/>
        <end position="629"/>
    </location>
</feature>
<keyword evidence="8" id="KW-0325">Glycoprotein</keyword>
<evidence type="ECO:0000256" key="6">
    <source>
        <dbReference type="ARBA" id="ARBA00023157"/>
    </source>
</evidence>
<feature type="region of interest" description="Disordered" evidence="13">
    <location>
        <begin position="895"/>
        <end position="917"/>
    </location>
</feature>
<evidence type="ECO:0000256" key="13">
    <source>
        <dbReference type="SAM" id="MobiDB-lite"/>
    </source>
</evidence>
<keyword evidence="4 14" id="KW-1133">Transmembrane helix</keyword>
<dbReference type="InterPro" id="IPR000719">
    <property type="entry name" value="Prot_kinase_dom"/>
</dbReference>
<dbReference type="Pfam" id="PF00047">
    <property type="entry name" value="ig"/>
    <property type="match status" value="1"/>
</dbReference>
<dbReference type="InterPro" id="IPR017441">
    <property type="entry name" value="Protein_kinase_ATP_BS"/>
</dbReference>
<dbReference type="PROSITE" id="PS50011">
    <property type="entry name" value="PROTEIN_KINASE_DOM"/>
    <property type="match status" value="1"/>
</dbReference>
<feature type="non-terminal residue" evidence="18">
    <location>
        <position position="980"/>
    </location>
</feature>
<dbReference type="Pfam" id="PF07679">
    <property type="entry name" value="I-set"/>
    <property type="match status" value="1"/>
</dbReference>
<dbReference type="Proteomes" id="UP001497623">
    <property type="component" value="Unassembled WGS sequence"/>
</dbReference>
<dbReference type="SMART" id="SM00408">
    <property type="entry name" value="IGc2"/>
    <property type="match status" value="3"/>
</dbReference>
<dbReference type="GO" id="GO:0004714">
    <property type="term" value="F:transmembrane receptor protein tyrosine kinase activity"/>
    <property type="evidence" value="ECO:0007669"/>
    <property type="project" value="UniProtKB-EC"/>
</dbReference>
<evidence type="ECO:0000256" key="3">
    <source>
        <dbReference type="ARBA" id="ARBA00022692"/>
    </source>
</evidence>
<dbReference type="EC" id="2.7.10.1" evidence="2"/>
<dbReference type="Gene3D" id="2.60.40.10">
    <property type="entry name" value="Immunoglobulins"/>
    <property type="match status" value="6"/>
</dbReference>
<dbReference type="GO" id="GO:0007169">
    <property type="term" value="P:cell surface receptor protein tyrosine kinase signaling pathway"/>
    <property type="evidence" value="ECO:0007669"/>
    <property type="project" value="TreeGrafter"/>
</dbReference>
<dbReference type="InterPro" id="IPR003599">
    <property type="entry name" value="Ig_sub"/>
</dbReference>
<keyword evidence="9" id="KW-0393">Immunoglobulin domain</keyword>
<dbReference type="SMART" id="SM00409">
    <property type="entry name" value="IG"/>
    <property type="match status" value="6"/>
</dbReference>
<evidence type="ECO:0000256" key="10">
    <source>
        <dbReference type="ARBA" id="ARBA00051243"/>
    </source>
</evidence>
<evidence type="ECO:0000256" key="15">
    <source>
        <dbReference type="SAM" id="SignalP"/>
    </source>
</evidence>
<keyword evidence="3 14" id="KW-0812">Transmembrane</keyword>
<name>A0AAV2R0D7_MEGNR</name>
<dbReference type="PROSITE" id="PS50835">
    <property type="entry name" value="IG_LIKE"/>
    <property type="match status" value="4"/>
</dbReference>
<organism evidence="18 19">
    <name type="scientific">Meganyctiphanes norvegica</name>
    <name type="common">Northern krill</name>
    <name type="synonym">Thysanopoda norvegica</name>
    <dbReference type="NCBI Taxonomy" id="48144"/>
    <lineage>
        <taxon>Eukaryota</taxon>
        <taxon>Metazoa</taxon>
        <taxon>Ecdysozoa</taxon>
        <taxon>Arthropoda</taxon>
        <taxon>Crustacea</taxon>
        <taxon>Multicrustacea</taxon>
        <taxon>Malacostraca</taxon>
        <taxon>Eumalacostraca</taxon>
        <taxon>Eucarida</taxon>
        <taxon>Euphausiacea</taxon>
        <taxon>Euphausiidae</taxon>
        <taxon>Meganyctiphanes</taxon>
    </lineage>
</organism>
<feature type="chain" id="PRO_5043393815" description="receptor protein-tyrosine kinase" evidence="15">
    <location>
        <begin position="23"/>
        <end position="980"/>
    </location>
</feature>
<evidence type="ECO:0000256" key="14">
    <source>
        <dbReference type="SAM" id="Phobius"/>
    </source>
</evidence>
<comment type="subcellular location">
    <subcellularLocation>
        <location evidence="1">Membrane</location>
        <topology evidence="1">Single-pass membrane protein</topology>
    </subcellularLocation>
</comment>
<dbReference type="InterPro" id="IPR013783">
    <property type="entry name" value="Ig-like_fold"/>
</dbReference>
<dbReference type="InterPro" id="IPR003598">
    <property type="entry name" value="Ig_sub2"/>
</dbReference>
<keyword evidence="11 12" id="KW-0067">ATP-binding</keyword>
<dbReference type="InterPro" id="IPR007110">
    <property type="entry name" value="Ig-like_dom"/>
</dbReference>
<sequence>MSQCHSCIWLLKLALLQLTAYSANELQFPSSSGPPQLNRNETYIVSENDNVTLECRGKKNVTWSHHLTPYDGQEYFSEDWLCSRDGEWEYCSTLKITQALASETGLYRCQYQDNKDLYDSTMLYVQDNNRSVVYHDRNVLTVVGAELYLRCLPTSPNISLRLVKDGTDVIDNFTWKSTIGFVKDYAVVSDSGVYGCKTTDSNYDQDQDHISVEVIAPTPLYPAIEDHCDADHYVAGIDFELTCYVYSGEQDFIFNWSLPNNNTMYEVKKKYSNAAGTRYESMIFIQHPTVEDSGTYTCNVDGNLVTNGMSGNKTIKIIDSCNATEYVELENNIDSATLKEGEDFKWRVEIKSFPPKPLLIYQCNNNVIHNDTKIDCKKDEPFIIKNVTHDHFGNYSLEVQTRQGNQSYCRGRRAFRMVSKQAFFFLEIESKPVIKSLLAPPAVVADGESVMVVATCTVIAFPEPTINWYFEHDGYVSIILGDNKTDEAPGNIWTATFESQTNVSGNLRCESSNHFGNISKSVLLNITEEEAVKFVDANFGWEPVVEVKWNDDFQINCSVTGHPTPNIFWFKDDVLINTNDSNDERRTWLPNAENPQQVKLENVDEIDEGTYKCVANNTKNEIHRSVKLNIEDKSDEVVVWTPGRRASLGIIFVLIVILILIIIRLFKKVKREKKFKESIRRNHAFLFQQGNPDAINNEFTADEQAHLLPYDLSWEISRENIKQGKILGSGAFGQVMKAEVKGLEEDGSSKIVALKMVKSQEDASQVRALALELKIMIHLGKHLNIVNLVGAHTADIEKGELWILVEYCKFGNLLVYMHKHKSKFINQIEPDTGNINPHITGSDCNGSPSVTDNRLGTSPGSMSPGSCIENPGYGIIVTDPDIGIGSADTINRRKISPDSQRGGLHPTLHSQSQRVYSDMSPISDTVTSPMSDIGVDSVGNPMFQDYGGIIPGKNGPFTTTDLVCWAWQITQGMDYLAQRK</sequence>
<dbReference type="Gene3D" id="3.30.200.20">
    <property type="entry name" value="Phosphorylase Kinase, domain 1"/>
    <property type="match status" value="1"/>
</dbReference>
<reference evidence="18 19" key="1">
    <citation type="submission" date="2024-05" db="EMBL/GenBank/DDBJ databases">
        <authorList>
            <person name="Wallberg A."/>
        </authorList>
    </citation>
    <scope>NUCLEOTIDE SEQUENCE [LARGE SCALE GENOMIC DNA]</scope>
</reference>
<feature type="domain" description="Ig-like" evidence="17">
    <location>
        <begin position="222"/>
        <end position="316"/>
    </location>
</feature>
<dbReference type="PANTHER" id="PTHR24416:SF600">
    <property type="entry name" value="PDGF- AND VEGF-RECEPTOR RELATED, ISOFORM J"/>
    <property type="match status" value="1"/>
</dbReference>
<evidence type="ECO:0000256" key="1">
    <source>
        <dbReference type="ARBA" id="ARBA00004167"/>
    </source>
</evidence>
<dbReference type="PROSITE" id="PS00107">
    <property type="entry name" value="PROTEIN_KINASE_ATP"/>
    <property type="match status" value="1"/>
</dbReference>
<dbReference type="FunFam" id="3.30.200.20:FF:000586">
    <property type="entry name" value="Receptor protein-tyrosine kinase"/>
    <property type="match status" value="1"/>
</dbReference>
<keyword evidence="15" id="KW-0732">Signal</keyword>
<feature type="binding site" evidence="11 12">
    <location>
        <position position="755"/>
    </location>
    <ligand>
        <name>ATP</name>
        <dbReference type="ChEBI" id="CHEBI:30616"/>
    </ligand>
</feature>
<feature type="signal peptide" evidence="15">
    <location>
        <begin position="1"/>
        <end position="22"/>
    </location>
</feature>
<evidence type="ECO:0000256" key="2">
    <source>
        <dbReference type="ARBA" id="ARBA00011902"/>
    </source>
</evidence>
<dbReference type="EMBL" id="CAXKWB010013278">
    <property type="protein sequence ID" value="CAL4107186.1"/>
    <property type="molecule type" value="Genomic_DNA"/>
</dbReference>
<dbReference type="PANTHER" id="PTHR24416">
    <property type="entry name" value="TYROSINE-PROTEIN KINASE RECEPTOR"/>
    <property type="match status" value="1"/>
</dbReference>
<dbReference type="GO" id="GO:0005524">
    <property type="term" value="F:ATP binding"/>
    <property type="evidence" value="ECO:0007669"/>
    <property type="project" value="UniProtKB-UniRule"/>
</dbReference>
<dbReference type="PRINTS" id="PR01832">
    <property type="entry name" value="VEGFRECEPTOR"/>
</dbReference>
<evidence type="ECO:0000256" key="11">
    <source>
        <dbReference type="PIRSR" id="PIRSR000615-2"/>
    </source>
</evidence>
<dbReference type="GO" id="GO:0043235">
    <property type="term" value="C:receptor complex"/>
    <property type="evidence" value="ECO:0007669"/>
    <property type="project" value="TreeGrafter"/>
</dbReference>
<dbReference type="InterPro" id="IPR050122">
    <property type="entry name" value="RTK"/>
</dbReference>
<dbReference type="InterPro" id="IPR013098">
    <property type="entry name" value="Ig_I-set"/>
</dbReference>
<comment type="caution">
    <text evidence="18">The sequence shown here is derived from an EMBL/GenBank/DDBJ whole genome shotgun (WGS) entry which is preliminary data.</text>
</comment>
<proteinExistence type="predicted"/>
<keyword evidence="19" id="KW-1185">Reference proteome</keyword>
<evidence type="ECO:0000313" key="18">
    <source>
        <dbReference type="EMBL" id="CAL4107186.1"/>
    </source>
</evidence>
<dbReference type="SUPFAM" id="SSF56112">
    <property type="entry name" value="Protein kinase-like (PK-like)"/>
    <property type="match status" value="1"/>
</dbReference>
<evidence type="ECO:0000256" key="12">
    <source>
        <dbReference type="PROSITE-ProRule" id="PRU10141"/>
    </source>
</evidence>
<feature type="region of interest" description="Disordered" evidence="13">
    <location>
        <begin position="836"/>
        <end position="863"/>
    </location>
</feature>
<dbReference type="GO" id="GO:0005886">
    <property type="term" value="C:plasma membrane"/>
    <property type="evidence" value="ECO:0007669"/>
    <property type="project" value="TreeGrafter"/>
</dbReference>
<feature type="compositionally biased region" description="Polar residues" evidence="13">
    <location>
        <begin position="908"/>
        <end position="917"/>
    </location>
</feature>
<keyword evidence="6" id="KW-1015">Disulfide bond</keyword>
<dbReference type="InterPro" id="IPR011009">
    <property type="entry name" value="Kinase-like_dom_sf"/>
</dbReference>
<evidence type="ECO:0000256" key="5">
    <source>
        <dbReference type="ARBA" id="ARBA00023136"/>
    </source>
</evidence>
<protein>
    <recommendedName>
        <fullName evidence="2">receptor protein-tyrosine kinase</fullName>
        <ecNumber evidence="2">2.7.10.1</ecNumber>
    </recommendedName>
</protein>
<dbReference type="SUPFAM" id="SSF48726">
    <property type="entry name" value="Immunoglobulin"/>
    <property type="match status" value="5"/>
</dbReference>